<organism evidence="2 3">
    <name type="scientific">Ensete ventricosum</name>
    <name type="common">Abyssinian banana</name>
    <name type="synonym">Musa ensete</name>
    <dbReference type="NCBI Taxonomy" id="4639"/>
    <lineage>
        <taxon>Eukaryota</taxon>
        <taxon>Viridiplantae</taxon>
        <taxon>Streptophyta</taxon>
        <taxon>Embryophyta</taxon>
        <taxon>Tracheophyta</taxon>
        <taxon>Spermatophyta</taxon>
        <taxon>Magnoliopsida</taxon>
        <taxon>Liliopsida</taxon>
        <taxon>Zingiberales</taxon>
        <taxon>Musaceae</taxon>
        <taxon>Ensete</taxon>
    </lineage>
</organism>
<keyword evidence="1" id="KW-0472">Membrane</keyword>
<reference evidence="2 3" key="1">
    <citation type="journal article" date="2014" name="Agronomy (Basel)">
        <title>A Draft Genome Sequence for Ensete ventricosum, the Drought-Tolerant Tree Against Hunger.</title>
        <authorList>
            <person name="Harrison J."/>
            <person name="Moore K.A."/>
            <person name="Paszkiewicz K."/>
            <person name="Jones T."/>
            <person name="Grant M."/>
            <person name="Ambacheew D."/>
            <person name="Muzemil S."/>
            <person name="Studholme D.J."/>
        </authorList>
    </citation>
    <scope>NUCLEOTIDE SEQUENCE [LARGE SCALE GENOMIC DNA]</scope>
</reference>
<accession>A0A427A8V3</accession>
<proteinExistence type="predicted"/>
<comment type="caution">
    <text evidence="2">The sequence shown here is derived from an EMBL/GenBank/DDBJ whole genome shotgun (WGS) entry which is preliminary data.</text>
</comment>
<sequence length="187" mass="19769">MQPPTVVVPFLLPLLPLLLTTLIVLSNDNYHRWLSMSPSVATQSPAIAIFATAVTGPRQHHGACCYPLPSPLLLLNKVCTPSAPSSLPTTALPPAPTASFPSLPPLLFPGQQITPSTTLVALLLAHHHRVLFTTGIDSNHCSHLPPSSAPSTPRCSPATITVAAFPFLLSTIVLTTSSLQHHCNTAF</sequence>
<evidence type="ECO:0000313" key="2">
    <source>
        <dbReference type="EMBL" id="RRT72662.1"/>
    </source>
</evidence>
<keyword evidence="1" id="KW-0812">Transmembrane</keyword>
<dbReference type="EMBL" id="AMZH03003334">
    <property type="protein sequence ID" value="RRT72662.1"/>
    <property type="molecule type" value="Genomic_DNA"/>
</dbReference>
<gene>
    <name evidence="2" type="ORF">B296_00009083</name>
</gene>
<protein>
    <submittedName>
        <fullName evidence="2">Uncharacterized protein</fullName>
    </submittedName>
</protein>
<keyword evidence="1" id="KW-1133">Transmembrane helix</keyword>
<dbReference type="Proteomes" id="UP000287651">
    <property type="component" value="Unassembled WGS sequence"/>
</dbReference>
<evidence type="ECO:0000256" key="1">
    <source>
        <dbReference type="SAM" id="Phobius"/>
    </source>
</evidence>
<feature type="transmembrane region" description="Helical" evidence="1">
    <location>
        <begin position="6"/>
        <end position="26"/>
    </location>
</feature>
<name>A0A427A8V3_ENSVE</name>
<evidence type="ECO:0000313" key="3">
    <source>
        <dbReference type="Proteomes" id="UP000287651"/>
    </source>
</evidence>
<dbReference type="AlphaFoldDB" id="A0A427A8V3"/>